<gene>
    <name evidence="1" type="ORF">GCM10012275_55090</name>
</gene>
<dbReference type="EMBL" id="BMMK01000039">
    <property type="protein sequence ID" value="GGM77397.1"/>
    <property type="molecule type" value="Genomic_DNA"/>
</dbReference>
<protein>
    <submittedName>
        <fullName evidence="1">Uncharacterized protein</fullName>
    </submittedName>
</protein>
<name>A0A8J3CDC0_9PSEU</name>
<comment type="caution">
    <text evidence="1">The sequence shown here is derived from an EMBL/GenBank/DDBJ whole genome shotgun (WGS) entry which is preliminary data.</text>
</comment>
<evidence type="ECO:0000313" key="2">
    <source>
        <dbReference type="Proteomes" id="UP000637578"/>
    </source>
</evidence>
<organism evidence="1 2">
    <name type="scientific">Longimycelium tulufanense</name>
    <dbReference type="NCBI Taxonomy" id="907463"/>
    <lineage>
        <taxon>Bacteria</taxon>
        <taxon>Bacillati</taxon>
        <taxon>Actinomycetota</taxon>
        <taxon>Actinomycetes</taxon>
        <taxon>Pseudonocardiales</taxon>
        <taxon>Pseudonocardiaceae</taxon>
        <taxon>Longimycelium</taxon>
    </lineage>
</organism>
<reference evidence="1" key="1">
    <citation type="journal article" date="2014" name="Int. J. Syst. Evol. Microbiol.">
        <title>Complete genome sequence of Corynebacterium casei LMG S-19264T (=DSM 44701T), isolated from a smear-ripened cheese.</title>
        <authorList>
            <consortium name="US DOE Joint Genome Institute (JGI-PGF)"/>
            <person name="Walter F."/>
            <person name="Albersmeier A."/>
            <person name="Kalinowski J."/>
            <person name="Ruckert C."/>
        </authorList>
    </citation>
    <scope>NUCLEOTIDE SEQUENCE</scope>
    <source>
        <strain evidence="1">CGMCC 4.5737</strain>
    </source>
</reference>
<proteinExistence type="predicted"/>
<dbReference type="Proteomes" id="UP000637578">
    <property type="component" value="Unassembled WGS sequence"/>
</dbReference>
<dbReference type="AlphaFoldDB" id="A0A8J3CDC0"/>
<evidence type="ECO:0000313" key="1">
    <source>
        <dbReference type="EMBL" id="GGM77397.1"/>
    </source>
</evidence>
<accession>A0A8J3CDC0</accession>
<sequence>MTGPEHYHEGEKYLHAAETGTHVDHGFSVGTDTQALYAHIATAHFTAAQATATALHALAGYAVTRPEVQQWQAITGPDDARNRRGA</sequence>
<dbReference type="RefSeq" id="WP_189061342.1">
    <property type="nucleotide sequence ID" value="NZ_BMMK01000039.1"/>
</dbReference>
<reference evidence="1" key="2">
    <citation type="submission" date="2020-09" db="EMBL/GenBank/DDBJ databases">
        <authorList>
            <person name="Sun Q."/>
            <person name="Zhou Y."/>
        </authorList>
    </citation>
    <scope>NUCLEOTIDE SEQUENCE</scope>
    <source>
        <strain evidence="1">CGMCC 4.5737</strain>
    </source>
</reference>
<keyword evidence="2" id="KW-1185">Reference proteome</keyword>